<feature type="region of interest" description="Disordered" evidence="2">
    <location>
        <begin position="795"/>
        <end position="815"/>
    </location>
</feature>
<name>G9PBS9_HYPAI</name>
<accession>G9PBS9</accession>
<feature type="compositionally biased region" description="Polar residues" evidence="2">
    <location>
        <begin position="667"/>
        <end position="689"/>
    </location>
</feature>
<organism evidence="3 4">
    <name type="scientific">Hypocrea atroviridis (strain ATCC 20476 / IMI 206040)</name>
    <name type="common">Trichoderma atroviride</name>
    <dbReference type="NCBI Taxonomy" id="452589"/>
    <lineage>
        <taxon>Eukaryota</taxon>
        <taxon>Fungi</taxon>
        <taxon>Dikarya</taxon>
        <taxon>Ascomycota</taxon>
        <taxon>Pezizomycotina</taxon>
        <taxon>Sordariomycetes</taxon>
        <taxon>Hypocreomycetidae</taxon>
        <taxon>Hypocreales</taxon>
        <taxon>Hypocreaceae</taxon>
        <taxon>Trichoderma</taxon>
    </lineage>
</organism>
<dbReference type="AlphaFoldDB" id="G9PBS9"/>
<feature type="compositionally biased region" description="Acidic residues" evidence="2">
    <location>
        <begin position="507"/>
        <end position="522"/>
    </location>
</feature>
<dbReference type="OMA" id="EYSVHVN"/>
<dbReference type="EMBL" id="ABDG02000029">
    <property type="protein sequence ID" value="EHK39823.1"/>
    <property type="molecule type" value="Genomic_DNA"/>
</dbReference>
<sequence>MRSVQVNPYSDTIVDKAKPQTPSSARLSRLAAGKPAVPKRPAAEHTRAAPAPRSTSNTQGRPLIRASVAPKPAAVQARSPNQHQHVLSVRAAAAPTPRSSATRNSSAMPIGDKPRQPQLSAGAGPGVARGSTRAPLTPKVAVRGQAATTTATTPMARRSGSSINGAQSPRSDVSSVAASSYLSHSTTPRPGTRQTRAESTHTTPNSTPNLDKLSDGWETKSNRSSRGLGVSPLARTDNTGSRKSIGNSSNGPGDDSKFFYASSIKPAAPTSHPPRPASVVHTKSTPTFFYASDAASKRVTSPPAYPSSSSNSLSSAQEGVATKFFYANGAPDADLRLSARSSGSGSTVSSGSRAPRPNTSASSVAGSSTVQVHSRPASPSKNLTHPTLPPQQQHHHQQSPRSIRTGAMSPTSPVRSSVHPSPTLAGSASQVGKRRVSIEAPLRLKQGHGRAGSVHSIDGVVTPKVATPTIAPPMIHAPDMTPPLLSPGLAQLSQPVTMATILQMADELEDEEDEGSEGEDGEDGHSDNSDSDSRSHKRLSQNSEPLDHLVLSARRERKVQDLEITNASLEAINRTLERQMRKQSAELRRFRRLSRAGRLPMATNQGASLSVPDASAGLADVNEKEEDANPEKQEYDDDDEDEDEEEEEEEEEDEDEDEDEDSLVDSELSNENAATDSKSTDPQAKTDSPSAKRRKRDERRLQLDLTRHQELLLDSQKMNQSLKKCLNWTDLLIKEGQKALAYRVKIADVDAMPGRVLAASYYDYREDTSQAGDDTISTVSASHFGDDTISIAESETWAKEAQDRDSGIELRAAGH</sequence>
<feature type="region of interest" description="Disordered" evidence="2">
    <location>
        <begin position="619"/>
        <end position="700"/>
    </location>
</feature>
<comment type="caution">
    <text evidence="3">The sequence shown here is derived from an EMBL/GenBank/DDBJ whole genome shotgun (WGS) entry which is preliminary data.</text>
</comment>
<keyword evidence="4" id="KW-1185">Reference proteome</keyword>
<feature type="compositionally biased region" description="Polar residues" evidence="2">
    <location>
        <begin position="1"/>
        <end position="10"/>
    </location>
</feature>
<feature type="compositionally biased region" description="Acidic residues" evidence="2">
    <location>
        <begin position="634"/>
        <end position="664"/>
    </location>
</feature>
<feature type="region of interest" description="Disordered" evidence="2">
    <location>
        <begin position="1"/>
        <end position="260"/>
    </location>
</feature>
<feature type="coiled-coil region" evidence="1">
    <location>
        <begin position="559"/>
        <end position="593"/>
    </location>
</feature>
<evidence type="ECO:0000256" key="1">
    <source>
        <dbReference type="SAM" id="Coils"/>
    </source>
</evidence>
<feature type="compositionally biased region" description="Low complexity" evidence="2">
    <location>
        <begin position="337"/>
        <end position="370"/>
    </location>
</feature>
<feature type="region of interest" description="Disordered" evidence="2">
    <location>
        <begin position="337"/>
        <end position="432"/>
    </location>
</feature>
<feature type="compositionally biased region" description="Polar residues" evidence="2">
    <location>
        <begin position="200"/>
        <end position="209"/>
    </location>
</feature>
<evidence type="ECO:0000313" key="3">
    <source>
        <dbReference type="EMBL" id="EHK39823.1"/>
    </source>
</evidence>
<dbReference type="GeneID" id="25786452"/>
<protein>
    <submittedName>
        <fullName evidence="3">Uncharacterized protein</fullName>
    </submittedName>
</protein>
<feature type="compositionally biased region" description="Polar residues" evidence="2">
    <location>
        <begin position="236"/>
        <end position="251"/>
    </location>
</feature>
<evidence type="ECO:0000313" key="4">
    <source>
        <dbReference type="Proteomes" id="UP000005426"/>
    </source>
</evidence>
<dbReference type="HOGENOM" id="CLU_012103_0_1_1"/>
<reference evidence="3 4" key="1">
    <citation type="journal article" date="2011" name="Genome Biol.">
        <title>Comparative genome sequence analysis underscores mycoparasitism as the ancestral life style of Trichoderma.</title>
        <authorList>
            <person name="Kubicek C.P."/>
            <person name="Herrera-Estrella A."/>
            <person name="Seidl-Seiboth V."/>
            <person name="Martinez D.A."/>
            <person name="Druzhinina I.S."/>
            <person name="Thon M."/>
            <person name="Zeilinger S."/>
            <person name="Casas-Flores S."/>
            <person name="Horwitz B.A."/>
            <person name="Mukherjee P.K."/>
            <person name="Mukherjee M."/>
            <person name="Kredics L."/>
            <person name="Alcaraz L.D."/>
            <person name="Aerts A."/>
            <person name="Antal Z."/>
            <person name="Atanasova L."/>
            <person name="Cervantes-Badillo M.G."/>
            <person name="Challacombe J."/>
            <person name="Chertkov O."/>
            <person name="McCluskey K."/>
            <person name="Coulpier F."/>
            <person name="Deshpande N."/>
            <person name="von Doehren H."/>
            <person name="Ebbole D.J."/>
            <person name="Esquivel-Naranjo E.U."/>
            <person name="Fekete E."/>
            <person name="Flipphi M."/>
            <person name="Glaser F."/>
            <person name="Gomez-Rodriguez E.Y."/>
            <person name="Gruber S."/>
            <person name="Han C."/>
            <person name="Henrissat B."/>
            <person name="Hermosa R."/>
            <person name="Hernandez-Onate M."/>
            <person name="Karaffa L."/>
            <person name="Kosti I."/>
            <person name="Le Crom S."/>
            <person name="Lindquist E."/>
            <person name="Lucas S."/>
            <person name="Luebeck M."/>
            <person name="Luebeck P.S."/>
            <person name="Margeot A."/>
            <person name="Metz B."/>
            <person name="Misra M."/>
            <person name="Nevalainen H."/>
            <person name="Omann M."/>
            <person name="Packer N."/>
            <person name="Perrone G."/>
            <person name="Uresti-Rivera E.E."/>
            <person name="Salamov A."/>
            <person name="Schmoll M."/>
            <person name="Seiboth B."/>
            <person name="Shapiro H."/>
            <person name="Sukno S."/>
            <person name="Tamayo-Ramos J.A."/>
            <person name="Tisch D."/>
            <person name="Wiest A."/>
            <person name="Wilkinson H.H."/>
            <person name="Zhang M."/>
            <person name="Coutinho P.M."/>
            <person name="Kenerley C.M."/>
            <person name="Monte E."/>
            <person name="Baker S.E."/>
            <person name="Grigoriev I.V."/>
        </authorList>
    </citation>
    <scope>NUCLEOTIDE SEQUENCE [LARGE SCALE GENOMIC DNA]</scope>
    <source>
        <strain evidence="4">ATCC 20476 / IMI 206040</strain>
    </source>
</reference>
<feature type="compositionally biased region" description="Basic and acidic residues" evidence="2">
    <location>
        <begin position="212"/>
        <end position="221"/>
    </location>
</feature>
<dbReference type="OrthoDB" id="2555519at2759"/>
<feature type="region of interest" description="Disordered" evidence="2">
    <location>
        <begin position="295"/>
        <end position="314"/>
    </location>
</feature>
<feature type="compositionally biased region" description="Low complexity" evidence="2">
    <location>
        <begin position="90"/>
        <end position="103"/>
    </location>
</feature>
<dbReference type="KEGG" id="tatv:25786452"/>
<feature type="compositionally biased region" description="Basic and acidic residues" evidence="2">
    <location>
        <begin position="523"/>
        <end position="534"/>
    </location>
</feature>
<feature type="compositionally biased region" description="Polar residues" evidence="2">
    <location>
        <begin position="408"/>
        <end position="430"/>
    </location>
</feature>
<feature type="compositionally biased region" description="Low complexity" evidence="2">
    <location>
        <begin position="383"/>
        <end position="392"/>
    </location>
</feature>
<feature type="compositionally biased region" description="Low complexity" evidence="2">
    <location>
        <begin position="168"/>
        <end position="185"/>
    </location>
</feature>
<gene>
    <name evidence="3" type="ORF">TRIATDRAFT_91568</name>
</gene>
<evidence type="ECO:0000256" key="2">
    <source>
        <dbReference type="SAM" id="MobiDB-lite"/>
    </source>
</evidence>
<feature type="region of interest" description="Disordered" evidence="2">
    <location>
        <begin position="507"/>
        <end position="552"/>
    </location>
</feature>
<feature type="compositionally biased region" description="Basic and acidic residues" evidence="2">
    <location>
        <begin position="796"/>
        <end position="808"/>
    </location>
</feature>
<dbReference type="PANTHER" id="PTHR38701:SF1">
    <property type="entry name" value="UP-REGULATED DURING SEPTATION PROTEIN 1 DOMAIN-CONTAINING PROTEIN"/>
    <property type="match status" value="1"/>
</dbReference>
<proteinExistence type="predicted"/>
<dbReference type="PANTHER" id="PTHR38701">
    <property type="entry name" value="CHROMOSOME 8, WHOLE GENOME SHOTGUN SEQUENCE"/>
    <property type="match status" value="1"/>
</dbReference>
<dbReference type="Proteomes" id="UP000005426">
    <property type="component" value="Unassembled WGS sequence"/>
</dbReference>
<dbReference type="eggNOG" id="ENOG502SDCC">
    <property type="taxonomic scope" value="Eukaryota"/>
</dbReference>
<dbReference type="STRING" id="452589.G9PBS9"/>
<keyword evidence="1" id="KW-0175">Coiled coil</keyword>